<feature type="domain" description="Amidase" evidence="1">
    <location>
        <begin position="58"/>
        <end position="340"/>
    </location>
</feature>
<dbReference type="EMBL" id="JGZI01000011">
    <property type="protein sequence ID" value="KFI80753.1"/>
    <property type="molecule type" value="Genomic_DNA"/>
</dbReference>
<dbReference type="Pfam" id="PF01425">
    <property type="entry name" value="Amidase"/>
    <property type="match status" value="1"/>
</dbReference>
<dbReference type="eggNOG" id="COG0154">
    <property type="taxonomic scope" value="Bacteria"/>
</dbReference>
<protein>
    <submittedName>
        <fullName evidence="2">Glutamyl-tRNA amidotransferase subunit A</fullName>
        <ecNumber evidence="2">3.5.1.99</ecNumber>
    </submittedName>
</protein>
<dbReference type="SUPFAM" id="SSF75304">
    <property type="entry name" value="Amidase signature (AS) enzymes"/>
    <property type="match status" value="1"/>
</dbReference>
<dbReference type="NCBIfam" id="NF005127">
    <property type="entry name" value="PRK06565.1"/>
    <property type="match status" value="1"/>
</dbReference>
<dbReference type="Gene3D" id="3.90.1300.10">
    <property type="entry name" value="Amidase signature (AS) domain"/>
    <property type="match status" value="1"/>
</dbReference>
<reference evidence="2 3" key="1">
    <citation type="submission" date="2014-03" db="EMBL/GenBank/DDBJ databases">
        <title>Genomics of Bifidobacteria.</title>
        <authorList>
            <person name="Ventura M."/>
            <person name="Milani C."/>
            <person name="Lugli G.A."/>
        </authorList>
    </citation>
    <scope>NUCLEOTIDE SEQUENCE [LARGE SCALE GENOMIC DNA]</scope>
    <source>
        <strain evidence="2 3">LMG 21775</strain>
    </source>
</reference>
<dbReference type="OrthoDB" id="182039at2"/>
<comment type="caution">
    <text evidence="2">The sequence shown here is derived from an EMBL/GenBank/DDBJ whole genome shotgun (WGS) entry which is preliminary data.</text>
</comment>
<dbReference type="PANTHER" id="PTHR42678:SF11">
    <property type="entry name" value="AMIDASE FAMILY PROTEIN"/>
    <property type="match status" value="1"/>
</dbReference>
<dbReference type="PANTHER" id="PTHR42678">
    <property type="entry name" value="AMIDASE"/>
    <property type="match status" value="1"/>
</dbReference>
<dbReference type="STRING" id="218140.BPSY_2105"/>
<evidence type="ECO:0000259" key="1">
    <source>
        <dbReference type="Pfam" id="PF01425"/>
    </source>
</evidence>
<dbReference type="InterPro" id="IPR023631">
    <property type="entry name" value="Amidase_dom"/>
</dbReference>
<keyword evidence="2" id="KW-0808">Transferase</keyword>
<dbReference type="AlphaFoldDB" id="A0A087CBV3"/>
<evidence type="ECO:0000313" key="2">
    <source>
        <dbReference type="EMBL" id="KFI80753.1"/>
    </source>
</evidence>
<dbReference type="GO" id="GO:0016740">
    <property type="term" value="F:transferase activity"/>
    <property type="evidence" value="ECO:0007669"/>
    <property type="project" value="UniProtKB-KW"/>
</dbReference>
<evidence type="ECO:0000313" key="3">
    <source>
        <dbReference type="Proteomes" id="UP000029050"/>
    </source>
</evidence>
<proteinExistence type="predicted"/>
<dbReference type="GeneID" id="98299208"/>
<name>A0A087CBV3_9BIFI</name>
<dbReference type="Proteomes" id="UP000029050">
    <property type="component" value="Unassembled WGS sequence"/>
</dbReference>
<keyword evidence="2" id="KW-0378">Hydrolase</keyword>
<dbReference type="GO" id="GO:0017064">
    <property type="term" value="F:fatty acid amide hydrolase activity"/>
    <property type="evidence" value="ECO:0007669"/>
    <property type="project" value="UniProtKB-EC"/>
</dbReference>
<sequence>MRSSRNTAIGQQYQDPCELSISDMKAMLADGRSTSTELVVAYLNRLFFYDVNGIHLNSTPIIASDAIKEAMRKDTQRAQGKAHGSLHGIPYTVKDSYMAKGMTMAAGSPAFAHVVANEDSFSVASLRQEGAILLGRTNMPPMAAGGVQRGVYGRSENPYNGEYLAAAWYSGSSHGSAVSTAASFAAFGMGEETVSSGRSPAANNGVVAYTPSRGVISLRGNWVLHATKDEVVPHTRTVPDLLELLPALTREDDDTRGDMWRRQSYVPLEGARRFREEGFAGVADMDALAGLRIGVVKEYAGRIGGVIPSVYTRPSISALLLRAVDDLEALGAEVRWTSLPLRDAYEAAPRDLKTFADEGLIPRDWMEHEWLQLNAAALQEFITSFDMSGLDSLLDVNPDDIFPNPFNSVAHRTHWQYGFYQQAAEYIRSGRLLPLDSTPKLAEGLRGLESIRQRHLEEWMRSQRLDVLIFPTNSNIGRADADVDTVHNTEAWQDGTFFSNGNRMIRHLGIPTVSVNMGLMDDTGVPAGLTFMAPSGSDRLLLACAYAYEQSGHRRTAPARTPPIQKLARIDMDYGAAGAGASGPAMQAALEVEVGNGAVAYSVHAAQPEHRCACRIFINGMLVDEWSRDEPWTGEISLASIFDARRIAVVALYSGSGGSIGADVKVRDMPRLGATTSSLI</sequence>
<dbReference type="RefSeq" id="WP_051921977.1">
    <property type="nucleotide sequence ID" value="NZ_JGZI01000011.1"/>
</dbReference>
<dbReference type="InterPro" id="IPR036928">
    <property type="entry name" value="AS_sf"/>
</dbReference>
<accession>A0A087CBV3</accession>
<dbReference type="EC" id="3.5.1.99" evidence="2"/>
<organism evidence="2 3">
    <name type="scientific">Bifidobacterium psychraerophilum</name>
    <dbReference type="NCBI Taxonomy" id="218140"/>
    <lineage>
        <taxon>Bacteria</taxon>
        <taxon>Bacillati</taxon>
        <taxon>Actinomycetota</taxon>
        <taxon>Actinomycetes</taxon>
        <taxon>Bifidobacteriales</taxon>
        <taxon>Bifidobacteriaceae</taxon>
        <taxon>Bifidobacterium</taxon>
    </lineage>
</organism>
<gene>
    <name evidence="2" type="ORF">BPSY_2105</name>
</gene>
<keyword evidence="3" id="KW-1185">Reference proteome</keyword>